<dbReference type="PRINTS" id="PR00625">
    <property type="entry name" value="JDOMAIN"/>
</dbReference>
<organism evidence="3 4">
    <name type="scientific">Cafeteria roenbergensis</name>
    <name type="common">Marine flagellate</name>
    <dbReference type="NCBI Taxonomy" id="33653"/>
    <lineage>
        <taxon>Eukaryota</taxon>
        <taxon>Sar</taxon>
        <taxon>Stramenopiles</taxon>
        <taxon>Bigyra</taxon>
        <taxon>Opalozoa</taxon>
        <taxon>Bicosoecida</taxon>
        <taxon>Cafeteriaceae</taxon>
        <taxon>Cafeteria</taxon>
    </lineage>
</organism>
<dbReference type="FunFam" id="1.10.287.110:FF:000076">
    <property type="entry name" value="Chaperone protein dnaJ"/>
    <property type="match status" value="1"/>
</dbReference>
<dbReference type="FunFam" id="2.60.260.20:FF:000002">
    <property type="entry name" value="Dnaj homolog subfamily b member"/>
    <property type="match status" value="1"/>
</dbReference>
<keyword evidence="1" id="KW-0143">Chaperone</keyword>
<dbReference type="GO" id="GO:0005829">
    <property type="term" value="C:cytosol"/>
    <property type="evidence" value="ECO:0007669"/>
    <property type="project" value="TreeGrafter"/>
</dbReference>
<dbReference type="OMA" id="KNAICAK"/>
<evidence type="ECO:0000259" key="2">
    <source>
        <dbReference type="PROSITE" id="PS50076"/>
    </source>
</evidence>
<dbReference type="InterPro" id="IPR008971">
    <property type="entry name" value="HSP40/DnaJ_pept-bd"/>
</dbReference>
<dbReference type="Gene3D" id="2.60.260.20">
    <property type="entry name" value="Urease metallochaperone UreE, N-terminal domain"/>
    <property type="match status" value="2"/>
</dbReference>
<dbReference type="PANTHER" id="PTHR24078:SF553">
    <property type="entry name" value="DNAJ HOMOLOG SUBFAMILY B MEMBER 5"/>
    <property type="match status" value="1"/>
</dbReference>
<dbReference type="PANTHER" id="PTHR24078">
    <property type="entry name" value="DNAJ HOMOLOG SUBFAMILY C MEMBER"/>
    <property type="match status" value="1"/>
</dbReference>
<dbReference type="InterPro" id="IPR001623">
    <property type="entry name" value="DnaJ_domain"/>
</dbReference>
<reference evidence="3 4" key="1">
    <citation type="submission" date="2019-07" db="EMBL/GenBank/DDBJ databases">
        <title>Genomes of Cafeteria roenbergensis.</title>
        <authorList>
            <person name="Fischer M.G."/>
            <person name="Hackl T."/>
            <person name="Roman M."/>
        </authorList>
    </citation>
    <scope>NUCLEOTIDE SEQUENCE [LARGE SCALE GENOMIC DNA]</scope>
    <source>
        <strain evidence="3 4">BVI</strain>
    </source>
</reference>
<dbReference type="AlphaFoldDB" id="A0A5A8C6A2"/>
<protein>
    <recommendedName>
        <fullName evidence="2">J domain-containing protein</fullName>
    </recommendedName>
</protein>
<sequence>MPDFYKVLGVSRSAGDDEIKKAYRKLAIKWHPDKNQHRRAESEAKFKEIAEAYDVLSDKEKRAIYDKYGEEGLSGGVPMGGGGGAAAAGPGGMRGTRTTFHGDPHKIFAQFFGTSNPFSVFEEMGGGGGGGMGGMGGMPAMFGSGMGGMGGMGAPRPRGPRKAEPVVTKLNCSLEELFNGATKRMKVTRQRLQADGSTLRPEEKLLEIHVKPGWKAGTRITFENEGDQAPGVVPADIVFVIAEKHHPRFTREGNDLVVKARVTLLQALTTHTQSVRTLDDRTLSVACNEVLSPGYEKRVRGEGMPISKAPGTRGDLVLRFEVVFPSHIPEDKRDLLRRALPA</sequence>
<dbReference type="Pfam" id="PF00226">
    <property type="entry name" value="DnaJ"/>
    <property type="match status" value="1"/>
</dbReference>
<feature type="domain" description="J" evidence="2">
    <location>
        <begin position="3"/>
        <end position="69"/>
    </location>
</feature>
<dbReference type="SMART" id="SM00271">
    <property type="entry name" value="DnaJ"/>
    <property type="match status" value="1"/>
</dbReference>
<comment type="caution">
    <text evidence="3">The sequence shown here is derived from an EMBL/GenBank/DDBJ whole genome shotgun (WGS) entry which is preliminary data.</text>
</comment>
<evidence type="ECO:0000313" key="4">
    <source>
        <dbReference type="Proteomes" id="UP000323011"/>
    </source>
</evidence>
<dbReference type="EMBL" id="VLTN01000055">
    <property type="protein sequence ID" value="KAA0148254.1"/>
    <property type="molecule type" value="Genomic_DNA"/>
</dbReference>
<proteinExistence type="predicted"/>
<evidence type="ECO:0000256" key="1">
    <source>
        <dbReference type="ARBA" id="ARBA00023186"/>
    </source>
</evidence>
<dbReference type="InterPro" id="IPR036869">
    <property type="entry name" value="J_dom_sf"/>
</dbReference>
<dbReference type="CDD" id="cd06257">
    <property type="entry name" value="DnaJ"/>
    <property type="match status" value="1"/>
</dbReference>
<evidence type="ECO:0000313" key="3">
    <source>
        <dbReference type="EMBL" id="KAA0148254.1"/>
    </source>
</evidence>
<gene>
    <name evidence="3" type="ORF">FNF29_06790</name>
</gene>
<dbReference type="Pfam" id="PF01556">
    <property type="entry name" value="DnaJ_C"/>
    <property type="match status" value="1"/>
</dbReference>
<dbReference type="PROSITE" id="PS50076">
    <property type="entry name" value="DNAJ_2"/>
    <property type="match status" value="1"/>
</dbReference>
<dbReference type="Gene3D" id="1.10.287.110">
    <property type="entry name" value="DnaJ domain"/>
    <property type="match status" value="1"/>
</dbReference>
<dbReference type="PROSITE" id="PS00636">
    <property type="entry name" value="DNAJ_1"/>
    <property type="match status" value="1"/>
</dbReference>
<dbReference type="SUPFAM" id="SSF46565">
    <property type="entry name" value="Chaperone J-domain"/>
    <property type="match status" value="1"/>
</dbReference>
<dbReference type="GO" id="GO:0051082">
    <property type="term" value="F:unfolded protein binding"/>
    <property type="evidence" value="ECO:0007669"/>
    <property type="project" value="InterPro"/>
</dbReference>
<dbReference type="Proteomes" id="UP000323011">
    <property type="component" value="Unassembled WGS sequence"/>
</dbReference>
<accession>A0A5A8C6A2</accession>
<name>A0A5A8C6A2_CAFRO</name>
<dbReference type="FunFam" id="2.60.260.20:FF:000006">
    <property type="entry name" value="DnaJ subfamily B member 13"/>
    <property type="match status" value="1"/>
</dbReference>
<dbReference type="CDD" id="cd10747">
    <property type="entry name" value="DnaJ_C"/>
    <property type="match status" value="1"/>
</dbReference>
<dbReference type="InterPro" id="IPR018253">
    <property type="entry name" value="DnaJ_domain_CS"/>
</dbReference>
<keyword evidence="4" id="KW-1185">Reference proteome</keyword>
<dbReference type="GO" id="GO:0051087">
    <property type="term" value="F:protein-folding chaperone binding"/>
    <property type="evidence" value="ECO:0007669"/>
    <property type="project" value="TreeGrafter"/>
</dbReference>
<dbReference type="SUPFAM" id="SSF49493">
    <property type="entry name" value="HSP40/DnaJ peptide-binding domain"/>
    <property type="match status" value="2"/>
</dbReference>
<dbReference type="InterPro" id="IPR051339">
    <property type="entry name" value="DnaJ_subfamily_B"/>
</dbReference>
<dbReference type="GO" id="GO:0006457">
    <property type="term" value="P:protein folding"/>
    <property type="evidence" value="ECO:0007669"/>
    <property type="project" value="InterPro"/>
</dbReference>
<dbReference type="InterPro" id="IPR002939">
    <property type="entry name" value="DnaJ_C"/>
</dbReference>